<dbReference type="EMBL" id="JAEACQ010000360">
    <property type="protein sequence ID" value="MBL7632947.1"/>
    <property type="molecule type" value="Genomic_DNA"/>
</dbReference>
<dbReference type="PRINTS" id="PR00411">
    <property type="entry name" value="PNDRDTASEI"/>
</dbReference>
<comment type="caution">
    <text evidence="8">The sequence shown here is derived from an EMBL/GenBank/DDBJ whole genome shotgun (WGS) entry which is preliminary data.</text>
</comment>
<evidence type="ECO:0000256" key="3">
    <source>
        <dbReference type="ARBA" id="ARBA00022630"/>
    </source>
</evidence>
<dbReference type="InterPro" id="IPR036188">
    <property type="entry name" value="FAD/NAD-bd_sf"/>
</dbReference>
<evidence type="ECO:0000256" key="6">
    <source>
        <dbReference type="ARBA" id="ARBA00023002"/>
    </source>
</evidence>
<dbReference type="Gene3D" id="3.50.50.60">
    <property type="entry name" value="FAD/NAD(P)-binding domain"/>
    <property type="match status" value="3"/>
</dbReference>
<dbReference type="SUPFAM" id="SSF51905">
    <property type="entry name" value="FAD/NAD(P)-binding domain"/>
    <property type="match status" value="2"/>
</dbReference>
<accession>A0A937RMR5</accession>
<dbReference type="RefSeq" id="WP_203006941.1">
    <property type="nucleotide sequence ID" value="NZ_JADWYU010000032.1"/>
</dbReference>
<comment type="similarity">
    <text evidence="2">Belongs to the FAD-binding monooxygenase family.</text>
</comment>
<gene>
    <name evidence="8" type="ORF">I7412_38515</name>
</gene>
<evidence type="ECO:0000256" key="5">
    <source>
        <dbReference type="ARBA" id="ARBA00022857"/>
    </source>
</evidence>
<dbReference type="PANTHER" id="PTHR43098">
    <property type="entry name" value="L-ORNITHINE N(5)-MONOOXYGENASE-RELATED"/>
    <property type="match status" value="1"/>
</dbReference>
<proteinExistence type="inferred from homology"/>
<evidence type="ECO:0000313" key="9">
    <source>
        <dbReference type="Proteomes" id="UP000604475"/>
    </source>
</evidence>
<evidence type="ECO:0000256" key="2">
    <source>
        <dbReference type="ARBA" id="ARBA00010139"/>
    </source>
</evidence>
<name>A0A937RMR5_9ACTN</name>
<reference evidence="8" key="1">
    <citation type="submission" date="2020-12" db="EMBL/GenBank/DDBJ databases">
        <title>Genomic characterization of non-nitrogen-fixing Frankia strains.</title>
        <authorList>
            <person name="Carlos-Shanley C."/>
            <person name="Guerra T."/>
            <person name="Hahn D."/>
        </authorList>
    </citation>
    <scope>NUCLEOTIDE SEQUENCE</scope>
    <source>
        <strain evidence="8">CN6</strain>
    </source>
</reference>
<keyword evidence="6" id="KW-0560">Oxidoreductase</keyword>
<evidence type="ECO:0000256" key="7">
    <source>
        <dbReference type="ARBA" id="ARBA00023033"/>
    </source>
</evidence>
<dbReference type="InterPro" id="IPR050775">
    <property type="entry name" value="FAD-binding_Monooxygenases"/>
</dbReference>
<keyword evidence="7" id="KW-0503">Monooxygenase</keyword>
<dbReference type="Pfam" id="PF13738">
    <property type="entry name" value="Pyr_redox_3"/>
    <property type="match status" value="1"/>
</dbReference>
<organism evidence="8 9">
    <name type="scientific">Frankia nepalensis</name>
    <dbReference type="NCBI Taxonomy" id="1836974"/>
    <lineage>
        <taxon>Bacteria</taxon>
        <taxon>Bacillati</taxon>
        <taxon>Actinomycetota</taxon>
        <taxon>Actinomycetes</taxon>
        <taxon>Frankiales</taxon>
        <taxon>Frankiaceae</taxon>
        <taxon>Frankia</taxon>
    </lineage>
</organism>
<dbReference type="AlphaFoldDB" id="A0A937RMR5"/>
<evidence type="ECO:0000256" key="4">
    <source>
        <dbReference type="ARBA" id="ARBA00022827"/>
    </source>
</evidence>
<dbReference type="GO" id="GO:0016709">
    <property type="term" value="F:oxidoreductase activity, acting on paired donors, with incorporation or reduction of molecular oxygen, NAD(P)H as one donor, and incorporation of one atom of oxygen"/>
    <property type="evidence" value="ECO:0007669"/>
    <property type="project" value="UniProtKB-ARBA"/>
</dbReference>
<sequence length="527" mass="59388">MEQADVDIVIVGAGILGINQLYRARRDGYSVQLLEQGDGVGGTWYWNRYPGCRFDSESYTYGYLFSEELWHEWEWSEEFAAQPETERYINHVVDRFDLRRLIRFGSKVIAAEWDEASRTWTTRTADGHVVRSTYLVSTTGVLSVPQYPDVPGRATFAGEQYHTGRWPATAVDFAGKRVAVVGTGSSGVQVAPVIAEQAASLTLYQRTPTWCTPLNNHPISAEQQAELKANFEKIRNTLAVSVAGFLHEPSGRKTFDDAKDQRWEFYERIWNSPGFAKMNSNYEDMMLDPKANKEFCDFIEEKIRGIVADQAVADLLIPDLGYGSLRPPFVTDYYEMFNRPNVELVSTRRHPFVRLTEAGIETADGLREFDIIVWATGFDFATGAMLGMGIRGVDGLTLNEYWADGPRTFLGLMCHRFPNFFFPGGPHGAAGNNPRYGGDQVDFVADLICRARERGQDRIEVPLETEERWAATMTKALPFSTFVEHGQYYGTNVEGKPRRFLLNPAGRPALLRVMEKTVESGYAGFLG</sequence>
<keyword evidence="5" id="KW-0521">NADP</keyword>
<keyword evidence="4" id="KW-0274">FAD</keyword>
<dbReference type="Proteomes" id="UP000604475">
    <property type="component" value="Unassembled WGS sequence"/>
</dbReference>
<evidence type="ECO:0000313" key="8">
    <source>
        <dbReference type="EMBL" id="MBL7632947.1"/>
    </source>
</evidence>
<keyword evidence="3" id="KW-0285">Flavoprotein</keyword>
<dbReference type="PANTHER" id="PTHR43098:SF3">
    <property type="entry name" value="L-ORNITHINE N(5)-MONOOXYGENASE-RELATED"/>
    <property type="match status" value="1"/>
</dbReference>
<comment type="cofactor">
    <cofactor evidence="1">
        <name>FAD</name>
        <dbReference type="ChEBI" id="CHEBI:57692"/>
    </cofactor>
</comment>
<evidence type="ECO:0000256" key="1">
    <source>
        <dbReference type="ARBA" id="ARBA00001974"/>
    </source>
</evidence>
<protein>
    <submittedName>
        <fullName evidence="8">NAD(P)/FAD-dependent oxidoreductase</fullName>
    </submittedName>
</protein>
<keyword evidence="9" id="KW-1185">Reference proteome</keyword>